<feature type="compositionally biased region" description="Basic and acidic residues" evidence="1">
    <location>
        <begin position="37"/>
        <end position="47"/>
    </location>
</feature>
<accession>A4X7M1</accession>
<dbReference type="Pfam" id="PF14408">
    <property type="entry name" value="Actino_peptide"/>
    <property type="match status" value="1"/>
</dbReference>
<dbReference type="AlphaFoldDB" id="A4X7M1"/>
<protein>
    <recommendedName>
        <fullName evidence="4">ATP-grasp target RiPP</fullName>
    </recommendedName>
</protein>
<name>A4X7M1_SALTO</name>
<proteinExistence type="predicted"/>
<keyword evidence="3" id="KW-1185">Reference proteome</keyword>
<reference evidence="3" key="1">
    <citation type="journal article" date="2007" name="Proc. Natl. Acad. Sci. U.S.A.">
        <title>Genome sequencing reveals complex secondary metabolome in the marine actinomycete Salinispora tropica.</title>
        <authorList>
            <person name="Udwary D.W."/>
            <person name="Zeigler L."/>
            <person name="Asolkar R.N."/>
            <person name="Singan V."/>
            <person name="Lapidus A."/>
            <person name="Fenical W."/>
            <person name="Jensen P.R."/>
            <person name="Moore B.S."/>
        </authorList>
    </citation>
    <scope>NUCLEOTIDE SEQUENCE [LARGE SCALE GENOMIC DNA]</scope>
    <source>
        <strain evidence="3">ATCC BAA-916 / DSM 44818 / CNB-440</strain>
    </source>
</reference>
<dbReference type="NCBIfam" id="TIGR04186">
    <property type="entry name" value="GRASP_targ"/>
    <property type="match status" value="1"/>
</dbReference>
<evidence type="ECO:0000313" key="3">
    <source>
        <dbReference type="Proteomes" id="UP000000235"/>
    </source>
</evidence>
<dbReference type="STRING" id="369723.Strop_2424"/>
<feature type="compositionally biased region" description="Basic and acidic residues" evidence="1">
    <location>
        <begin position="99"/>
        <end position="114"/>
    </location>
</feature>
<feature type="region of interest" description="Disordered" evidence="1">
    <location>
        <begin position="27"/>
        <end position="47"/>
    </location>
</feature>
<feature type="region of interest" description="Disordered" evidence="1">
    <location>
        <begin position="72"/>
        <end position="114"/>
    </location>
</feature>
<dbReference type="KEGG" id="stp:Strop_2424"/>
<sequence length="114" mass="12274">MSPTSPVLSRPVTDDPLYPTAGYLPLGRPLDAVGSPDDVRPSSTDRRPFALRFATVPARPIPVNLTTVRYDPDRQMSVDPTGTPILGKHSTGATSTRTSDGHKSMDSDTDHTED</sequence>
<dbReference type="PATRIC" id="fig|369723.5.peg.2496"/>
<dbReference type="InterPro" id="IPR026496">
    <property type="entry name" value="GRASP_targ"/>
</dbReference>
<dbReference type="HOGENOM" id="CLU_2119399_0_0_11"/>
<feature type="region of interest" description="Disordered" evidence="1">
    <location>
        <begin position="1"/>
        <end position="20"/>
    </location>
</feature>
<dbReference type="Proteomes" id="UP000000235">
    <property type="component" value="Chromosome"/>
</dbReference>
<evidence type="ECO:0008006" key="4">
    <source>
        <dbReference type="Google" id="ProtNLM"/>
    </source>
</evidence>
<dbReference type="EMBL" id="CP000667">
    <property type="protein sequence ID" value="ABP54871.1"/>
    <property type="molecule type" value="Genomic_DNA"/>
</dbReference>
<evidence type="ECO:0000313" key="2">
    <source>
        <dbReference type="EMBL" id="ABP54871.1"/>
    </source>
</evidence>
<evidence type="ECO:0000256" key="1">
    <source>
        <dbReference type="SAM" id="MobiDB-lite"/>
    </source>
</evidence>
<gene>
    <name evidence="2" type="ordered locus">Strop_2424</name>
</gene>
<dbReference type="InterPro" id="IPR025843">
    <property type="entry name" value="Actino_peptide"/>
</dbReference>
<organism evidence="2 3">
    <name type="scientific">Salinispora tropica (strain ATCC BAA-916 / DSM 44818 / JCM 13857 / NBRC 105044 / CNB-440)</name>
    <dbReference type="NCBI Taxonomy" id="369723"/>
    <lineage>
        <taxon>Bacteria</taxon>
        <taxon>Bacillati</taxon>
        <taxon>Actinomycetota</taxon>
        <taxon>Actinomycetes</taxon>
        <taxon>Micromonosporales</taxon>
        <taxon>Micromonosporaceae</taxon>
        <taxon>Salinispora</taxon>
    </lineage>
</organism>